<dbReference type="Pfam" id="PF06790">
    <property type="entry name" value="UPF0259"/>
    <property type="match status" value="1"/>
</dbReference>
<protein>
    <recommendedName>
        <fullName evidence="7">UPF0259 membrane protein P689_122262</fullName>
    </recommendedName>
</protein>
<comment type="subcellular location">
    <subcellularLocation>
        <location evidence="1">Cell inner membrane</location>
        <topology evidence="1">Multi-pass membrane protein</topology>
    </subcellularLocation>
    <subcellularLocation>
        <location evidence="7">Cell membrane</location>
        <topology evidence="7">Multi-pass membrane protein</topology>
    </subcellularLocation>
</comment>
<sequence>MSIKTSSIFQESSNFLKNRFGDILLLSLISAVISATIYHSMISTEEINKIVKIVREKKNVHSVVSWIQKLSKDDKTFLIRTSFLSLITIVVGFTILTSSVVAYLNEWDKRKLIDPVRSLFLSLKMVPKMLILLISHALTIYFGFLFFILPGIMISIGFSLSPIILIVREDTVPFKAMIESWNISFRYFWQILFIWLVWIFLQMFFSIIFEKMFYINNIFVKNVVHFTVKNLFTSFVLICFFRLYTLSMFRKTME</sequence>
<dbReference type="HAMAP" id="MF_01067">
    <property type="entry name" value="UPF0259"/>
    <property type="match status" value="1"/>
</dbReference>
<evidence type="ECO:0000256" key="3">
    <source>
        <dbReference type="ARBA" id="ARBA00022475"/>
    </source>
</evidence>
<proteinExistence type="inferred from homology"/>
<feature type="transmembrane region" description="Helical" evidence="7">
    <location>
        <begin position="187"/>
        <end position="209"/>
    </location>
</feature>
<feature type="transmembrane region" description="Helical" evidence="7">
    <location>
        <begin position="83"/>
        <end position="104"/>
    </location>
</feature>
<comment type="similarity">
    <text evidence="2 7">Belongs to the UPF0259 family.</text>
</comment>
<evidence type="ECO:0000256" key="7">
    <source>
        <dbReference type="HAMAP-Rule" id="MF_01067"/>
    </source>
</evidence>
<keyword evidence="4 7" id="KW-0812">Transmembrane</keyword>
<evidence type="ECO:0000256" key="1">
    <source>
        <dbReference type="ARBA" id="ARBA00004429"/>
    </source>
</evidence>
<keyword evidence="6 7" id="KW-0472">Membrane</keyword>
<feature type="transmembrane region" description="Helical" evidence="7">
    <location>
        <begin position="229"/>
        <end position="249"/>
    </location>
</feature>
<dbReference type="InterPro" id="IPR009627">
    <property type="entry name" value="UPF0259"/>
</dbReference>
<feature type="transmembrane region" description="Helical" evidence="7">
    <location>
        <begin position="20"/>
        <end position="38"/>
    </location>
</feature>
<evidence type="ECO:0000256" key="2">
    <source>
        <dbReference type="ARBA" id="ARBA00005633"/>
    </source>
</evidence>
<dbReference type="Proteomes" id="UP000054529">
    <property type="component" value="Unassembled WGS sequence"/>
</dbReference>
<dbReference type="EMBL" id="AWXV01000004">
    <property type="protein sequence ID" value="KIE63780.1"/>
    <property type="molecule type" value="Genomic_DNA"/>
</dbReference>
<evidence type="ECO:0000256" key="6">
    <source>
        <dbReference type="ARBA" id="ARBA00023136"/>
    </source>
</evidence>
<comment type="caution">
    <text evidence="8">The sequence shown here is derived from an EMBL/GenBank/DDBJ whole genome shotgun (WGS) entry which is preliminary data.</text>
</comment>
<gene>
    <name evidence="8" type="ORF">P689_122262</name>
</gene>
<dbReference type="OrthoDB" id="6454524at2"/>
<evidence type="ECO:0000256" key="4">
    <source>
        <dbReference type="ARBA" id="ARBA00022692"/>
    </source>
</evidence>
<name>A0A0C1VJ01_9ENTR</name>
<dbReference type="GO" id="GO:0005886">
    <property type="term" value="C:plasma membrane"/>
    <property type="evidence" value="ECO:0007669"/>
    <property type="project" value="UniProtKB-SubCell"/>
</dbReference>
<evidence type="ECO:0000313" key="9">
    <source>
        <dbReference type="Proteomes" id="UP000054529"/>
    </source>
</evidence>
<keyword evidence="5 7" id="KW-1133">Transmembrane helix</keyword>
<dbReference type="AlphaFoldDB" id="A0A0C1VJ01"/>
<evidence type="ECO:0000313" key="8">
    <source>
        <dbReference type="EMBL" id="KIE63780.1"/>
    </source>
</evidence>
<feature type="transmembrane region" description="Helical" evidence="7">
    <location>
        <begin position="140"/>
        <end position="167"/>
    </location>
</feature>
<keyword evidence="3 7" id="KW-1003">Cell membrane</keyword>
<accession>A0A0C1VJ01</accession>
<dbReference type="HOGENOM" id="CLU_073287_0_0_6"/>
<feature type="transmembrane region" description="Helical" evidence="7">
    <location>
        <begin position="116"/>
        <end position="134"/>
    </location>
</feature>
<reference evidence="8 9" key="1">
    <citation type="journal article" date="2014" name="G3 (Bethesda)">
        <title>Genome sequence of Candidatus Riesia pediculischaeffi, endosymbiont of chimpanzee lice, and genomic comparison of recently acquired endosymbionts from human and chimpanzee lice.</title>
        <authorList>
            <person name="Boyd B.M."/>
            <person name="Allen J.M."/>
            <person name="de Crecy-Lagard V."/>
            <person name="Reed D.L."/>
        </authorList>
    </citation>
    <scope>NUCLEOTIDE SEQUENCE [LARGE SCALE GENOMIC DNA]</scope>
    <source>
        <strain evidence="8 9">PTSU</strain>
    </source>
</reference>
<organism evidence="8 9">
    <name type="scientific">Candidatus Riesia pediculischaeffi PTSU</name>
    <dbReference type="NCBI Taxonomy" id="1401651"/>
    <lineage>
        <taxon>Bacteria</taxon>
        <taxon>Pseudomonadati</taxon>
        <taxon>Pseudomonadota</taxon>
        <taxon>Gammaproteobacteria</taxon>
        <taxon>Enterobacterales</taxon>
        <taxon>Enterobacteriaceae</taxon>
        <taxon>Candidatus Riesia</taxon>
    </lineage>
</organism>
<dbReference type="RefSeq" id="WP_039719667.1">
    <property type="nucleotide sequence ID" value="NZ_AWXV01000004.1"/>
</dbReference>
<evidence type="ECO:0000256" key="5">
    <source>
        <dbReference type="ARBA" id="ARBA00022989"/>
    </source>
</evidence>